<comment type="similarity">
    <text evidence="4">Belongs to the WhiA family.</text>
</comment>
<dbReference type="Pfam" id="PF10298">
    <property type="entry name" value="WhiA_N"/>
    <property type="match status" value="1"/>
</dbReference>
<evidence type="ECO:0000259" key="6">
    <source>
        <dbReference type="Pfam" id="PF10298"/>
    </source>
</evidence>
<keyword evidence="1 4" id="KW-0132">Cell division</keyword>
<keyword evidence="9" id="KW-1185">Reference proteome</keyword>
<dbReference type="NCBIfam" id="TIGR00647">
    <property type="entry name" value="DNA_bind_WhiA"/>
    <property type="match status" value="1"/>
</dbReference>
<name>A0A6I4VUY3_9BACL</name>
<dbReference type="Pfam" id="PF02650">
    <property type="entry name" value="HTH_WhiA"/>
    <property type="match status" value="1"/>
</dbReference>
<keyword evidence="3 4" id="KW-0131">Cell cycle</keyword>
<evidence type="ECO:0000313" key="8">
    <source>
        <dbReference type="EMBL" id="MXQ55649.1"/>
    </source>
</evidence>
<dbReference type="AlphaFoldDB" id="A0A6I4VUY3"/>
<dbReference type="Pfam" id="PF14527">
    <property type="entry name" value="LAGLIDADG_WhiA"/>
    <property type="match status" value="1"/>
</dbReference>
<feature type="domain" description="Sporulation regulator WhiA C-terminal" evidence="5">
    <location>
        <begin position="221"/>
        <end position="305"/>
    </location>
</feature>
<dbReference type="Proteomes" id="UP000430692">
    <property type="component" value="Unassembled WGS sequence"/>
</dbReference>
<evidence type="ECO:0000256" key="3">
    <source>
        <dbReference type="ARBA" id="ARBA00023306"/>
    </source>
</evidence>
<keyword evidence="2 4" id="KW-0238">DNA-binding</keyword>
<dbReference type="HAMAP" id="MF_01420">
    <property type="entry name" value="HTH_type_WhiA"/>
    <property type="match status" value="1"/>
</dbReference>
<accession>A0A6I4VUY3</accession>
<dbReference type="PANTHER" id="PTHR37307:SF1">
    <property type="entry name" value="CELL DIVISION PROTEIN WHIA-RELATED"/>
    <property type="match status" value="1"/>
</dbReference>
<dbReference type="InterPro" id="IPR023054">
    <property type="entry name" value="Sporulation_regulator_WhiA_C"/>
</dbReference>
<comment type="caution">
    <text evidence="8">The sequence shown here is derived from an EMBL/GenBank/DDBJ whole genome shotgun (WGS) entry which is preliminary data.</text>
</comment>
<feature type="domain" description="Sporulation transcription regulator WhiA N-terminal" evidence="6">
    <location>
        <begin position="19"/>
        <end position="102"/>
    </location>
</feature>
<dbReference type="SUPFAM" id="SSF55608">
    <property type="entry name" value="Homing endonucleases"/>
    <property type="match status" value="1"/>
</dbReference>
<dbReference type="GO" id="GO:0051301">
    <property type="term" value="P:cell division"/>
    <property type="evidence" value="ECO:0007669"/>
    <property type="project" value="UniProtKB-UniRule"/>
</dbReference>
<organism evidence="8 9">
    <name type="scientific">Shimazuella alba</name>
    <dbReference type="NCBI Taxonomy" id="2690964"/>
    <lineage>
        <taxon>Bacteria</taxon>
        <taxon>Bacillati</taxon>
        <taxon>Bacillota</taxon>
        <taxon>Bacilli</taxon>
        <taxon>Bacillales</taxon>
        <taxon>Thermoactinomycetaceae</taxon>
        <taxon>Shimazuella</taxon>
    </lineage>
</organism>
<gene>
    <name evidence="4 8" type="primary">whiA</name>
    <name evidence="8" type="ORF">GSM42_18350</name>
</gene>
<evidence type="ECO:0000256" key="1">
    <source>
        <dbReference type="ARBA" id="ARBA00022618"/>
    </source>
</evidence>
<dbReference type="EMBL" id="WUUL01000017">
    <property type="protein sequence ID" value="MXQ55649.1"/>
    <property type="molecule type" value="Genomic_DNA"/>
</dbReference>
<dbReference type="PANTHER" id="PTHR37307">
    <property type="entry name" value="CELL DIVISION PROTEIN WHIA-RELATED"/>
    <property type="match status" value="1"/>
</dbReference>
<proteinExistence type="inferred from homology"/>
<dbReference type="InterPro" id="IPR027434">
    <property type="entry name" value="Homing_endonucl"/>
</dbReference>
<evidence type="ECO:0000256" key="4">
    <source>
        <dbReference type="HAMAP-Rule" id="MF_01420"/>
    </source>
</evidence>
<dbReference type="InterPro" id="IPR003802">
    <property type="entry name" value="Sporulation_regulator_WhiA"/>
</dbReference>
<protein>
    <recommendedName>
        <fullName evidence="4">Probable cell division protein WhiA</fullName>
    </recommendedName>
</protein>
<dbReference type="GO" id="GO:0043937">
    <property type="term" value="P:regulation of sporulation"/>
    <property type="evidence" value="ECO:0007669"/>
    <property type="project" value="InterPro"/>
</dbReference>
<reference evidence="8 9" key="1">
    <citation type="submission" date="2019-12" db="EMBL/GenBank/DDBJ databases">
        <title>Whole-genome analyses of novel actinobacteria.</title>
        <authorList>
            <person name="Sahin N."/>
            <person name="Saygin H."/>
        </authorList>
    </citation>
    <scope>NUCLEOTIDE SEQUENCE [LARGE SCALE GENOMIC DNA]</scope>
    <source>
        <strain evidence="8 9">KC615</strain>
    </source>
</reference>
<sequence>MSFTSETKKELTKIETKACCKKAELSALVRMNGMLEIKDKQLMVELITESPSTARHMFSLLRGMYQVQPEVLVRKKIRLKKNNVYSIRLHQNSAKVLTDLAIFEADGWERIAGISSDLIAKPCCKRSYLRGAFLAGGSVNNPDSGSYHLEIMTTYHDHAEALQTLMEEYHLHAKMIERKKGYIVYMKEGDKIGEFLNIIGAHPSLLHFENVRIMKDMRNSVNRLVNCETANLNKTVQAAIRQKENIELIAEHFGLENIPDKLREVAELRLQYPEVNFTELGELIPSGKISKSAVNHRMRKIDELAKQLRDKLGET</sequence>
<dbReference type="Gene3D" id="3.10.28.10">
    <property type="entry name" value="Homing endonucleases"/>
    <property type="match status" value="1"/>
</dbReference>
<dbReference type="RefSeq" id="WP_160803002.1">
    <property type="nucleotide sequence ID" value="NZ_WUUL01000017.1"/>
</dbReference>
<evidence type="ECO:0000259" key="7">
    <source>
        <dbReference type="Pfam" id="PF14527"/>
    </source>
</evidence>
<dbReference type="GO" id="GO:0003677">
    <property type="term" value="F:DNA binding"/>
    <property type="evidence" value="ECO:0007669"/>
    <property type="project" value="UniProtKB-UniRule"/>
</dbReference>
<dbReference type="InterPro" id="IPR018478">
    <property type="entry name" value="Sporu_reg_WhiA_N_dom"/>
</dbReference>
<evidence type="ECO:0000259" key="5">
    <source>
        <dbReference type="Pfam" id="PF02650"/>
    </source>
</evidence>
<comment type="function">
    <text evidence="4">Involved in cell division and chromosome segregation.</text>
</comment>
<evidence type="ECO:0000313" key="9">
    <source>
        <dbReference type="Proteomes" id="UP000430692"/>
    </source>
</evidence>
<evidence type="ECO:0000256" key="2">
    <source>
        <dbReference type="ARBA" id="ARBA00023125"/>
    </source>
</evidence>
<dbReference type="InterPro" id="IPR039518">
    <property type="entry name" value="WhiA_LAGLIDADG_dom"/>
</dbReference>
<feature type="domain" description="WhiA LAGLIDADG-like" evidence="7">
    <location>
        <begin position="126"/>
        <end position="218"/>
    </location>
</feature>